<proteinExistence type="predicted"/>
<organism evidence="1 2">
    <name type="scientific">Puccinia striiformis f. sp. tritici</name>
    <dbReference type="NCBI Taxonomy" id="168172"/>
    <lineage>
        <taxon>Eukaryota</taxon>
        <taxon>Fungi</taxon>
        <taxon>Dikarya</taxon>
        <taxon>Basidiomycota</taxon>
        <taxon>Pucciniomycotina</taxon>
        <taxon>Pucciniomycetes</taxon>
        <taxon>Pucciniales</taxon>
        <taxon>Pucciniaceae</taxon>
        <taxon>Puccinia</taxon>
    </lineage>
</organism>
<reference evidence="1 2" key="3">
    <citation type="journal article" date="2022" name="Microbiol. Spectr.">
        <title>Folding features and dynamics of 3D genome architecture in plant fungal pathogens.</title>
        <authorList>
            <person name="Xia C."/>
        </authorList>
    </citation>
    <scope>NUCLEOTIDE SEQUENCE [LARGE SCALE GENOMIC DNA]</scope>
    <source>
        <strain evidence="1 2">93-210</strain>
    </source>
</reference>
<comment type="caution">
    <text evidence="1">The sequence shown here is derived from an EMBL/GenBank/DDBJ whole genome shotgun (WGS) entry which is preliminary data.</text>
</comment>
<gene>
    <name evidence="1" type="ORF">MJO28_011773</name>
</gene>
<reference evidence="2" key="2">
    <citation type="journal article" date="2018" name="Mol. Plant Microbe Interact.">
        <title>Genome sequence resources for the wheat stripe rust pathogen (Puccinia striiformis f. sp. tritici) and the barley stripe rust pathogen (Puccinia striiformis f. sp. hordei).</title>
        <authorList>
            <person name="Xia C."/>
            <person name="Wang M."/>
            <person name="Yin C."/>
            <person name="Cornejo O.E."/>
            <person name="Hulbert S.H."/>
            <person name="Chen X."/>
        </authorList>
    </citation>
    <scope>NUCLEOTIDE SEQUENCE [LARGE SCALE GENOMIC DNA]</scope>
    <source>
        <strain evidence="2">93-210</strain>
    </source>
</reference>
<reference evidence="2" key="1">
    <citation type="journal article" date="2018" name="BMC Genomics">
        <title>Genomic insights into host adaptation between the wheat stripe rust pathogen (Puccinia striiformis f. sp. tritici) and the barley stripe rust pathogen (Puccinia striiformis f. sp. hordei).</title>
        <authorList>
            <person name="Xia C."/>
            <person name="Wang M."/>
            <person name="Yin C."/>
            <person name="Cornejo O.E."/>
            <person name="Hulbert S.H."/>
            <person name="Chen X."/>
        </authorList>
    </citation>
    <scope>NUCLEOTIDE SEQUENCE [LARGE SCALE GENOMIC DNA]</scope>
    <source>
        <strain evidence="2">93-210</strain>
    </source>
</reference>
<evidence type="ECO:0000313" key="2">
    <source>
        <dbReference type="Proteomes" id="UP001060170"/>
    </source>
</evidence>
<evidence type="ECO:0000313" key="1">
    <source>
        <dbReference type="EMBL" id="KAI7944245.1"/>
    </source>
</evidence>
<name>A0ACC0E5A1_9BASI</name>
<dbReference type="Proteomes" id="UP001060170">
    <property type="component" value="Chromosome 11"/>
</dbReference>
<accession>A0ACC0E5A1</accession>
<keyword evidence="2" id="KW-1185">Reference proteome</keyword>
<dbReference type="EMBL" id="CM045875">
    <property type="protein sequence ID" value="KAI7944245.1"/>
    <property type="molecule type" value="Genomic_DNA"/>
</dbReference>
<sequence length="98" mass="10743">MLRKWFSSQDSSSTSNFVSQGGVSQKTTSTLFVPFLRSYAFYLKSSFTAILIANQKPLEVKIASLINQSNQNTNNPLSSISITQEELVLASGQASYVV</sequence>
<protein>
    <submittedName>
        <fullName evidence="1">Uncharacterized protein</fullName>
    </submittedName>
</protein>